<gene>
    <name evidence="1" type="ORF">TIFTF001_041451</name>
</gene>
<evidence type="ECO:0000313" key="2">
    <source>
        <dbReference type="Proteomes" id="UP001187192"/>
    </source>
</evidence>
<protein>
    <submittedName>
        <fullName evidence="1">Uncharacterized protein</fullName>
    </submittedName>
</protein>
<evidence type="ECO:0000313" key="1">
    <source>
        <dbReference type="EMBL" id="GMN30378.1"/>
    </source>
</evidence>
<dbReference type="EMBL" id="BTGU01001855">
    <property type="protein sequence ID" value="GMN30378.1"/>
    <property type="molecule type" value="Genomic_DNA"/>
</dbReference>
<keyword evidence="2" id="KW-1185">Reference proteome</keyword>
<reference evidence="1" key="1">
    <citation type="submission" date="2023-07" db="EMBL/GenBank/DDBJ databases">
        <title>draft genome sequence of fig (Ficus carica).</title>
        <authorList>
            <person name="Takahashi T."/>
            <person name="Nishimura K."/>
        </authorList>
    </citation>
    <scope>NUCLEOTIDE SEQUENCE</scope>
</reference>
<dbReference type="Proteomes" id="UP001187192">
    <property type="component" value="Unassembled WGS sequence"/>
</dbReference>
<comment type="caution">
    <text evidence="1">The sequence shown here is derived from an EMBL/GenBank/DDBJ whole genome shotgun (WGS) entry which is preliminary data.</text>
</comment>
<dbReference type="AlphaFoldDB" id="A0AA87Z6C8"/>
<sequence>MNLHNICGARESKRLEDGLQGRDLREELWQILEARERGRGMRENEWWSRGRRRLVARERGRGARENGGRATEIRGEV</sequence>
<accession>A0AA87Z6C8</accession>
<name>A0AA87Z6C8_FICCA</name>
<proteinExistence type="predicted"/>
<organism evidence="1 2">
    <name type="scientific">Ficus carica</name>
    <name type="common">Common fig</name>
    <dbReference type="NCBI Taxonomy" id="3494"/>
    <lineage>
        <taxon>Eukaryota</taxon>
        <taxon>Viridiplantae</taxon>
        <taxon>Streptophyta</taxon>
        <taxon>Embryophyta</taxon>
        <taxon>Tracheophyta</taxon>
        <taxon>Spermatophyta</taxon>
        <taxon>Magnoliopsida</taxon>
        <taxon>eudicotyledons</taxon>
        <taxon>Gunneridae</taxon>
        <taxon>Pentapetalae</taxon>
        <taxon>rosids</taxon>
        <taxon>fabids</taxon>
        <taxon>Rosales</taxon>
        <taxon>Moraceae</taxon>
        <taxon>Ficeae</taxon>
        <taxon>Ficus</taxon>
    </lineage>
</organism>